<organism evidence="1 2">
    <name type="scientific">Daphnia pulex</name>
    <name type="common">Water flea</name>
    <dbReference type="NCBI Taxonomy" id="6669"/>
    <lineage>
        <taxon>Eukaryota</taxon>
        <taxon>Metazoa</taxon>
        <taxon>Ecdysozoa</taxon>
        <taxon>Arthropoda</taxon>
        <taxon>Crustacea</taxon>
        <taxon>Branchiopoda</taxon>
        <taxon>Diplostraca</taxon>
        <taxon>Cladocera</taxon>
        <taxon>Anomopoda</taxon>
        <taxon>Daphniidae</taxon>
        <taxon>Daphnia</taxon>
    </lineage>
</organism>
<dbReference type="InParanoid" id="E9H417"/>
<keyword evidence="2" id="KW-1185">Reference proteome</keyword>
<evidence type="ECO:0000313" key="1">
    <source>
        <dbReference type="EMBL" id="EFX73517.1"/>
    </source>
</evidence>
<evidence type="ECO:0000313" key="2">
    <source>
        <dbReference type="Proteomes" id="UP000000305"/>
    </source>
</evidence>
<dbReference type="HOGENOM" id="CLU_052726_1_0_1"/>
<gene>
    <name evidence="1" type="ORF">DAPPUDRAFT_109736</name>
</gene>
<sequence>MTTLKMFPDGKTLWEVLAAIRLTPVSSQLPSPSLLLQGRHLHGSLPFLPAALTPRLVPSKFVQQQLRRRQAEASSHQTRRPWACFGSKWLPGVVEAICVEPHSHIVCLIDGRRFRRTSWAINLDYSSSSLSAPSPSLQFLLVLASQLIPAQPPTTPLPPLSGTKAPSQVTADSLVQLATSVRPSSRHGPECLVPVSPVAAAFPESNSFRPPVFAFSGSAVF</sequence>
<dbReference type="KEGG" id="dpx:DAPPUDRAFT_109736"/>
<accession>E9H417</accession>
<dbReference type="PANTHER" id="PTHR33244">
    <property type="entry name" value="INTEGRASE CATALYTIC DOMAIN-CONTAINING PROTEIN-RELATED"/>
    <property type="match status" value="1"/>
</dbReference>
<dbReference type="EMBL" id="GL732590">
    <property type="protein sequence ID" value="EFX73517.1"/>
    <property type="molecule type" value="Genomic_DNA"/>
</dbReference>
<dbReference type="PANTHER" id="PTHR33244:SF3">
    <property type="entry name" value="PEPTIDASE A2 DOMAIN-CONTAINING PROTEIN"/>
    <property type="match status" value="1"/>
</dbReference>
<dbReference type="AlphaFoldDB" id="E9H417"/>
<dbReference type="PhylomeDB" id="E9H417"/>
<protein>
    <submittedName>
        <fullName evidence="1">Uncharacterized protein</fullName>
    </submittedName>
</protein>
<dbReference type="Proteomes" id="UP000000305">
    <property type="component" value="Unassembled WGS sequence"/>
</dbReference>
<reference evidence="1 2" key="1">
    <citation type="journal article" date="2011" name="Science">
        <title>The ecoresponsive genome of Daphnia pulex.</title>
        <authorList>
            <person name="Colbourne J.K."/>
            <person name="Pfrender M.E."/>
            <person name="Gilbert D."/>
            <person name="Thomas W.K."/>
            <person name="Tucker A."/>
            <person name="Oakley T.H."/>
            <person name="Tokishita S."/>
            <person name="Aerts A."/>
            <person name="Arnold G.J."/>
            <person name="Basu M.K."/>
            <person name="Bauer D.J."/>
            <person name="Caceres C.E."/>
            <person name="Carmel L."/>
            <person name="Casola C."/>
            <person name="Choi J.H."/>
            <person name="Detter J.C."/>
            <person name="Dong Q."/>
            <person name="Dusheyko S."/>
            <person name="Eads B.D."/>
            <person name="Frohlich T."/>
            <person name="Geiler-Samerotte K.A."/>
            <person name="Gerlach D."/>
            <person name="Hatcher P."/>
            <person name="Jogdeo S."/>
            <person name="Krijgsveld J."/>
            <person name="Kriventseva E.V."/>
            <person name="Kultz D."/>
            <person name="Laforsch C."/>
            <person name="Lindquist E."/>
            <person name="Lopez J."/>
            <person name="Manak J.R."/>
            <person name="Muller J."/>
            <person name="Pangilinan J."/>
            <person name="Patwardhan R.P."/>
            <person name="Pitluck S."/>
            <person name="Pritham E.J."/>
            <person name="Rechtsteiner A."/>
            <person name="Rho M."/>
            <person name="Rogozin I.B."/>
            <person name="Sakarya O."/>
            <person name="Salamov A."/>
            <person name="Schaack S."/>
            <person name="Shapiro H."/>
            <person name="Shiga Y."/>
            <person name="Skalitzky C."/>
            <person name="Smith Z."/>
            <person name="Souvorov A."/>
            <person name="Sung W."/>
            <person name="Tang Z."/>
            <person name="Tsuchiya D."/>
            <person name="Tu H."/>
            <person name="Vos H."/>
            <person name="Wang M."/>
            <person name="Wolf Y.I."/>
            <person name="Yamagata H."/>
            <person name="Yamada T."/>
            <person name="Ye Y."/>
            <person name="Shaw J.R."/>
            <person name="Andrews J."/>
            <person name="Crease T.J."/>
            <person name="Tang H."/>
            <person name="Lucas S.M."/>
            <person name="Robertson H.M."/>
            <person name="Bork P."/>
            <person name="Koonin E.V."/>
            <person name="Zdobnov E.M."/>
            <person name="Grigoriev I.V."/>
            <person name="Lynch M."/>
            <person name="Boore J.L."/>
        </authorList>
    </citation>
    <scope>NUCLEOTIDE SEQUENCE [LARGE SCALE GENOMIC DNA]</scope>
</reference>
<dbReference type="OrthoDB" id="6373546at2759"/>
<name>E9H417_DAPPU</name>
<proteinExistence type="predicted"/>